<feature type="compositionally biased region" description="Pro residues" evidence="1">
    <location>
        <begin position="70"/>
        <end position="81"/>
    </location>
</feature>
<gene>
    <name evidence="2" type="ORF">DFH08DRAFT_978644</name>
</gene>
<dbReference type="EMBL" id="JARIHO010000132">
    <property type="protein sequence ID" value="KAJ7301558.1"/>
    <property type="molecule type" value="Genomic_DNA"/>
</dbReference>
<sequence length="199" mass="22392">MSPKLFLHQKLTHGCDHLARGMNLLFKIWEIIDLRPFDGLMNILARASQSWQLCSPSETADPTTEHPGCPLQPPQPPHPIPPLPRHPQVPIQVPIPVQLYMFIPVQLTPPLPMPAPNLIDEDIGPSEGHMPVQPSALTPPWPPNPKLLRLHTAVHTKFSSEVTSLRHMLSLNAECLCAHQWTSLWVSPCYGTRWRASRQ</sequence>
<dbReference type="Proteomes" id="UP001218218">
    <property type="component" value="Unassembled WGS sequence"/>
</dbReference>
<organism evidence="2 3">
    <name type="scientific">Mycena albidolilacea</name>
    <dbReference type="NCBI Taxonomy" id="1033008"/>
    <lineage>
        <taxon>Eukaryota</taxon>
        <taxon>Fungi</taxon>
        <taxon>Dikarya</taxon>
        <taxon>Basidiomycota</taxon>
        <taxon>Agaricomycotina</taxon>
        <taxon>Agaricomycetes</taxon>
        <taxon>Agaricomycetidae</taxon>
        <taxon>Agaricales</taxon>
        <taxon>Marasmiineae</taxon>
        <taxon>Mycenaceae</taxon>
        <taxon>Mycena</taxon>
    </lineage>
</organism>
<reference evidence="2" key="1">
    <citation type="submission" date="2023-03" db="EMBL/GenBank/DDBJ databases">
        <title>Massive genome expansion in bonnet fungi (Mycena s.s.) driven by repeated elements and novel gene families across ecological guilds.</title>
        <authorList>
            <consortium name="Lawrence Berkeley National Laboratory"/>
            <person name="Harder C.B."/>
            <person name="Miyauchi S."/>
            <person name="Viragh M."/>
            <person name="Kuo A."/>
            <person name="Thoen E."/>
            <person name="Andreopoulos B."/>
            <person name="Lu D."/>
            <person name="Skrede I."/>
            <person name="Drula E."/>
            <person name="Henrissat B."/>
            <person name="Morin E."/>
            <person name="Kohler A."/>
            <person name="Barry K."/>
            <person name="LaButti K."/>
            <person name="Morin E."/>
            <person name="Salamov A."/>
            <person name="Lipzen A."/>
            <person name="Mereny Z."/>
            <person name="Hegedus B."/>
            <person name="Baldrian P."/>
            <person name="Stursova M."/>
            <person name="Weitz H."/>
            <person name="Taylor A."/>
            <person name="Grigoriev I.V."/>
            <person name="Nagy L.G."/>
            <person name="Martin F."/>
            <person name="Kauserud H."/>
        </authorList>
    </citation>
    <scope>NUCLEOTIDE SEQUENCE</scope>
    <source>
        <strain evidence="2">CBHHK002</strain>
    </source>
</reference>
<dbReference type="AlphaFoldDB" id="A0AAD6YZ79"/>
<keyword evidence="3" id="KW-1185">Reference proteome</keyword>
<name>A0AAD6YZ79_9AGAR</name>
<proteinExistence type="predicted"/>
<comment type="caution">
    <text evidence="2">The sequence shown here is derived from an EMBL/GenBank/DDBJ whole genome shotgun (WGS) entry which is preliminary data.</text>
</comment>
<protein>
    <submittedName>
        <fullName evidence="2">Uncharacterized protein</fullName>
    </submittedName>
</protein>
<evidence type="ECO:0000313" key="3">
    <source>
        <dbReference type="Proteomes" id="UP001218218"/>
    </source>
</evidence>
<feature type="region of interest" description="Disordered" evidence="1">
    <location>
        <begin position="55"/>
        <end position="81"/>
    </location>
</feature>
<accession>A0AAD6YZ79</accession>
<evidence type="ECO:0000256" key="1">
    <source>
        <dbReference type="SAM" id="MobiDB-lite"/>
    </source>
</evidence>
<evidence type="ECO:0000313" key="2">
    <source>
        <dbReference type="EMBL" id="KAJ7301558.1"/>
    </source>
</evidence>